<dbReference type="AlphaFoldDB" id="A0AAV5A9J1"/>
<evidence type="ECO:0000313" key="1">
    <source>
        <dbReference type="EMBL" id="GJJ10372.1"/>
    </source>
</evidence>
<proteinExistence type="predicted"/>
<gene>
    <name evidence="1" type="ORF">Clacol_004598</name>
</gene>
<reference evidence="1" key="1">
    <citation type="submission" date="2021-10" db="EMBL/GenBank/DDBJ databases">
        <title>De novo Genome Assembly of Clathrus columnatus (Basidiomycota, Fungi) Using Illumina and Nanopore Sequence Data.</title>
        <authorList>
            <person name="Ogiso-Tanaka E."/>
            <person name="Itagaki H."/>
            <person name="Hosoya T."/>
            <person name="Hosaka K."/>
        </authorList>
    </citation>
    <scope>NUCLEOTIDE SEQUENCE</scope>
    <source>
        <strain evidence="1">MO-923</strain>
    </source>
</reference>
<protein>
    <submittedName>
        <fullName evidence="1">Uncharacterized protein</fullName>
    </submittedName>
</protein>
<dbReference type="Proteomes" id="UP001050691">
    <property type="component" value="Unassembled WGS sequence"/>
</dbReference>
<name>A0AAV5A9J1_9AGAM</name>
<organism evidence="1 2">
    <name type="scientific">Clathrus columnatus</name>
    <dbReference type="NCBI Taxonomy" id="1419009"/>
    <lineage>
        <taxon>Eukaryota</taxon>
        <taxon>Fungi</taxon>
        <taxon>Dikarya</taxon>
        <taxon>Basidiomycota</taxon>
        <taxon>Agaricomycotina</taxon>
        <taxon>Agaricomycetes</taxon>
        <taxon>Phallomycetidae</taxon>
        <taxon>Phallales</taxon>
        <taxon>Clathraceae</taxon>
        <taxon>Clathrus</taxon>
    </lineage>
</organism>
<sequence length="71" mass="7972">MHIRTRVLGELRDTLSAAFDKPTAQIVEAAEWKAITILTRLSLASGHDGRLYHQPIACLRDRACDHCARKC</sequence>
<dbReference type="EMBL" id="BPWL01000005">
    <property type="protein sequence ID" value="GJJ10372.1"/>
    <property type="molecule type" value="Genomic_DNA"/>
</dbReference>
<accession>A0AAV5A9J1</accession>
<keyword evidence="2" id="KW-1185">Reference proteome</keyword>
<evidence type="ECO:0000313" key="2">
    <source>
        <dbReference type="Proteomes" id="UP001050691"/>
    </source>
</evidence>
<comment type="caution">
    <text evidence="1">The sequence shown here is derived from an EMBL/GenBank/DDBJ whole genome shotgun (WGS) entry which is preliminary data.</text>
</comment>